<protein>
    <recommendedName>
        <fullName evidence="6 7">Large ribosomal subunit protein uL23c</fullName>
    </recommendedName>
</protein>
<evidence type="ECO:0000256" key="1">
    <source>
        <dbReference type="ARBA" id="ARBA00006700"/>
    </source>
</evidence>
<evidence type="ECO:0000256" key="7">
    <source>
        <dbReference type="HAMAP-Rule" id="MF_01369"/>
    </source>
</evidence>
<dbReference type="GO" id="GO:0005840">
    <property type="term" value="C:ribosome"/>
    <property type="evidence" value="ECO:0007669"/>
    <property type="project" value="UniProtKB-KW"/>
</dbReference>
<evidence type="ECO:0000256" key="4">
    <source>
        <dbReference type="ARBA" id="ARBA00022980"/>
    </source>
</evidence>
<accession>A0A1G4NSJ5</accession>
<proteinExistence type="inferred from homology"/>
<dbReference type="InterPro" id="IPR013025">
    <property type="entry name" value="Ribosomal_uL23-like"/>
</dbReference>
<dbReference type="GeneID" id="29998469"/>
<evidence type="ECO:0000313" key="8">
    <source>
        <dbReference type="EMBL" id="SCW21594.1"/>
    </source>
</evidence>
<dbReference type="FunFam" id="3.30.70.330:FF:000001">
    <property type="entry name" value="50S ribosomal protein L23"/>
    <property type="match status" value="1"/>
</dbReference>
<dbReference type="Gene3D" id="3.30.70.330">
    <property type="match status" value="1"/>
</dbReference>
<gene>
    <name evidence="7 8" type="primary">rpl23</name>
    <name evidence="8" type="ORF">HV04060_168</name>
</gene>
<evidence type="ECO:0000256" key="6">
    <source>
        <dbReference type="ARBA" id="ARBA00035287"/>
    </source>
</evidence>
<geneLocation type="chloroplast" evidence="8"/>
<dbReference type="GO" id="GO:0006412">
    <property type="term" value="P:translation"/>
    <property type="evidence" value="ECO:0007669"/>
    <property type="project" value="UniProtKB-UniRule"/>
</dbReference>
<dbReference type="NCBIfam" id="NF004368">
    <property type="entry name" value="PRK05738.3-4"/>
    <property type="match status" value="1"/>
</dbReference>
<dbReference type="GO" id="GO:0019843">
    <property type="term" value="F:rRNA binding"/>
    <property type="evidence" value="ECO:0007669"/>
    <property type="project" value="UniProtKB-UniRule"/>
</dbReference>
<comment type="similarity">
    <text evidence="1 7">Belongs to the universal ribosomal protein uL23 family.</text>
</comment>
<sequence>MSKNRIKFLSDIIDRPILTDKSTQLLEENQYSFKVKKYAQKQDVKKAIEYLFNVKVINVNIMNLPVKKRSVGKFTGKKAMYKKAIITIQDGNNINLFPES</sequence>
<dbReference type="RefSeq" id="YP_009313340.1">
    <property type="nucleotide sequence ID" value="NC_031656.1"/>
</dbReference>
<dbReference type="HAMAP" id="MF_01369_B">
    <property type="entry name" value="Ribosomal_uL23_B"/>
    <property type="match status" value="1"/>
</dbReference>
<dbReference type="SUPFAM" id="SSF54189">
    <property type="entry name" value="Ribosomal proteins S24e, L23 and L15e"/>
    <property type="match status" value="1"/>
</dbReference>
<evidence type="ECO:0000256" key="3">
    <source>
        <dbReference type="ARBA" id="ARBA00022884"/>
    </source>
</evidence>
<comment type="function">
    <text evidence="7">Binds to 23S rRNA.</text>
</comment>
<keyword evidence="8" id="KW-0150">Chloroplast</keyword>
<dbReference type="GO" id="GO:0003735">
    <property type="term" value="F:structural constituent of ribosome"/>
    <property type="evidence" value="ECO:0007669"/>
    <property type="project" value="InterPro"/>
</dbReference>
<keyword evidence="4 7" id="KW-0689">Ribosomal protein</keyword>
<dbReference type="PANTHER" id="PTHR11620">
    <property type="entry name" value="60S RIBOSOMAL PROTEIN L23A"/>
    <property type="match status" value="1"/>
</dbReference>
<dbReference type="AlphaFoldDB" id="A0A1G4NSJ5"/>
<dbReference type="GO" id="GO:0009507">
    <property type="term" value="C:chloroplast"/>
    <property type="evidence" value="ECO:0007669"/>
    <property type="project" value="UniProtKB-SubCell"/>
</dbReference>
<reference evidence="8" key="2">
    <citation type="submission" date="2016-10" db="EMBL/GenBank/DDBJ databases">
        <authorList>
            <person name="de Groot N.N."/>
        </authorList>
    </citation>
    <scope>NUCLEOTIDE SEQUENCE</scope>
    <source>
        <strain evidence="8">HV04060</strain>
    </source>
</reference>
<keyword evidence="5 7" id="KW-0687">Ribonucleoprotein</keyword>
<keyword evidence="2 7" id="KW-0699">rRNA-binding</keyword>
<comment type="subunit">
    <text evidence="7">Part of the 50S ribosomal subunit.</text>
</comment>
<evidence type="ECO:0000256" key="5">
    <source>
        <dbReference type="ARBA" id="ARBA00023274"/>
    </source>
</evidence>
<dbReference type="InterPro" id="IPR012678">
    <property type="entry name" value="Ribosomal_uL23/eL15/eS24_sf"/>
</dbReference>
<keyword evidence="8" id="KW-0934">Plastid</keyword>
<evidence type="ECO:0000256" key="2">
    <source>
        <dbReference type="ARBA" id="ARBA00022730"/>
    </source>
</evidence>
<name>A0A1G4NSJ5_9FLOR</name>
<organism evidence="8">
    <name type="scientific">Dichotomaria marginata</name>
    <dbReference type="NCBI Taxonomy" id="268567"/>
    <lineage>
        <taxon>Eukaryota</taxon>
        <taxon>Rhodophyta</taxon>
        <taxon>Florideophyceae</taxon>
        <taxon>Nemaliophycidae</taxon>
        <taxon>Nemaliales</taxon>
        <taxon>Galaxauraceae</taxon>
        <taxon>Dichotomaria</taxon>
    </lineage>
</organism>
<dbReference type="GO" id="GO:1990904">
    <property type="term" value="C:ribonucleoprotein complex"/>
    <property type="evidence" value="ECO:0007669"/>
    <property type="project" value="UniProtKB-KW"/>
</dbReference>
<comment type="subcellular location">
    <subcellularLocation>
        <location evidence="7">Plastid</location>
        <location evidence="7">Chloroplast</location>
    </subcellularLocation>
</comment>
<dbReference type="Pfam" id="PF00276">
    <property type="entry name" value="Ribosomal_L23"/>
    <property type="match status" value="1"/>
</dbReference>
<dbReference type="InterPro" id="IPR012677">
    <property type="entry name" value="Nucleotide-bd_a/b_plait_sf"/>
</dbReference>
<reference evidence="8" key="1">
    <citation type="submission" date="2016-10" db="EMBL/GenBank/DDBJ databases">
        <title>Chloroplast genomes as a tool to resolve red algal phylogenies: a case study in the Nemaliales.</title>
        <authorList>
            <person name="Costa J.F."/>
            <person name="Lin S.M."/>
            <person name="Macaya E.C."/>
            <person name="Fernandez-Garcia C."/>
            <person name="Verbruggen H."/>
        </authorList>
    </citation>
    <scope>NUCLEOTIDE SEQUENCE</scope>
    <source>
        <strain evidence="8">HV04060</strain>
    </source>
</reference>
<dbReference type="EMBL" id="LT622864">
    <property type="protein sequence ID" value="SCW21594.1"/>
    <property type="molecule type" value="Genomic_DNA"/>
</dbReference>
<dbReference type="NCBIfam" id="NF004363">
    <property type="entry name" value="PRK05738.2-4"/>
    <property type="match status" value="1"/>
</dbReference>
<keyword evidence="3 7" id="KW-0694">RNA-binding</keyword>